<reference evidence="5 6" key="1">
    <citation type="journal article" date="2001" name="FEMS Microbiol. Lett.">
        <title>Oceanobacillus iheyensis gen. nov., sp. nov., a deep-sea extremely halotolerant and alkaliphilic species isolated from a depth of 1050 m on the Iheya Ridge.</title>
        <authorList>
            <person name="Lu J."/>
            <person name="Nogi Y."/>
            <person name="Takami H."/>
        </authorList>
    </citation>
    <scope>NUCLEOTIDE SEQUENCE [LARGE SCALE GENOMIC DNA]</scope>
    <source>
        <strain evidence="6">DSM 14371 / CIP 107618 / JCM 11309 / KCTC 3954 / HTE831</strain>
    </source>
</reference>
<evidence type="ECO:0000259" key="4">
    <source>
        <dbReference type="PROSITE" id="PS50977"/>
    </source>
</evidence>
<sequence>MDRRIKKTRNEIKHALLELSSKKGINQVSVQNIVDHANINRATFYYHYKDKKDLVDKIEEETLEGLIQEIRLPDDQIKTFEDIVYHSILASLEHVKNCEDVYTILLSDNGIMNFRSKMLDTIKKSIRESFEPLEKKNIKIINDKSYLVNFIAGAHLSVIIDWVNTGLDKEPTSLAKQMASILTEGVKVKFH</sequence>
<keyword evidence="6" id="KW-1185">Reference proteome</keyword>
<dbReference type="InterPro" id="IPR050624">
    <property type="entry name" value="HTH-type_Tx_Regulator"/>
</dbReference>
<gene>
    <name evidence="5" type="ordered locus">OB3352</name>
</gene>
<dbReference type="PRINTS" id="PR00455">
    <property type="entry name" value="HTHTETR"/>
</dbReference>
<dbReference type="PhylomeDB" id="Q8EL79"/>
<evidence type="ECO:0000256" key="2">
    <source>
        <dbReference type="ARBA" id="ARBA00023125"/>
    </source>
</evidence>
<dbReference type="SUPFAM" id="SSF46689">
    <property type="entry name" value="Homeodomain-like"/>
    <property type="match status" value="1"/>
</dbReference>
<reference evidence="5 6" key="2">
    <citation type="journal article" date="2002" name="Nucleic Acids Res.">
        <title>Genome sequence of Oceanobacillus iheyensis isolated from the Iheya Ridge and its unexpected adaptive capabilities to extreme environments.</title>
        <authorList>
            <person name="Takami H."/>
            <person name="Takaki Y."/>
            <person name="Uchiyama I."/>
        </authorList>
    </citation>
    <scope>NUCLEOTIDE SEQUENCE [LARGE SCALE GENOMIC DNA]</scope>
    <source>
        <strain evidence="6">DSM 14371 / CIP 107618 / JCM 11309 / KCTC 3954 / HTE831</strain>
    </source>
</reference>
<dbReference type="AlphaFoldDB" id="Q8EL79"/>
<dbReference type="eggNOG" id="COG1309">
    <property type="taxonomic scope" value="Bacteria"/>
</dbReference>
<dbReference type="EMBL" id="BA000028">
    <property type="protein sequence ID" value="BAC15308.1"/>
    <property type="molecule type" value="Genomic_DNA"/>
</dbReference>
<evidence type="ECO:0000256" key="1">
    <source>
        <dbReference type="ARBA" id="ARBA00022491"/>
    </source>
</evidence>
<feature type="DNA-binding region" description="H-T-H motif" evidence="3">
    <location>
        <begin position="29"/>
        <end position="48"/>
    </location>
</feature>
<organism evidence="5 6">
    <name type="scientific">Oceanobacillus iheyensis (strain DSM 14371 / CIP 107618 / JCM 11309 / KCTC 3954 / HTE831)</name>
    <dbReference type="NCBI Taxonomy" id="221109"/>
    <lineage>
        <taxon>Bacteria</taxon>
        <taxon>Bacillati</taxon>
        <taxon>Bacillota</taxon>
        <taxon>Bacilli</taxon>
        <taxon>Bacillales</taxon>
        <taxon>Bacillaceae</taxon>
        <taxon>Oceanobacillus</taxon>
    </lineage>
</organism>
<dbReference type="PANTHER" id="PTHR43479:SF23">
    <property type="entry name" value="HTH TETR-TYPE DOMAIN-CONTAINING PROTEIN"/>
    <property type="match status" value="1"/>
</dbReference>
<evidence type="ECO:0000256" key="3">
    <source>
        <dbReference type="PROSITE-ProRule" id="PRU00335"/>
    </source>
</evidence>
<dbReference type="Pfam" id="PF00440">
    <property type="entry name" value="TetR_N"/>
    <property type="match status" value="1"/>
</dbReference>
<dbReference type="InterPro" id="IPR009057">
    <property type="entry name" value="Homeodomain-like_sf"/>
</dbReference>
<dbReference type="KEGG" id="oih:OB3352"/>
<name>Q8EL79_OCEIH</name>
<evidence type="ECO:0000313" key="5">
    <source>
        <dbReference type="EMBL" id="BAC15308.1"/>
    </source>
</evidence>
<accession>Q8EL79</accession>
<dbReference type="Gene3D" id="1.10.357.10">
    <property type="entry name" value="Tetracycline Repressor, domain 2"/>
    <property type="match status" value="1"/>
</dbReference>
<evidence type="ECO:0000313" key="6">
    <source>
        <dbReference type="Proteomes" id="UP000000822"/>
    </source>
</evidence>
<dbReference type="STRING" id="221109.gene:10735604"/>
<dbReference type="PANTHER" id="PTHR43479">
    <property type="entry name" value="ACREF/ENVCD OPERON REPRESSOR-RELATED"/>
    <property type="match status" value="1"/>
</dbReference>
<dbReference type="Pfam" id="PF14278">
    <property type="entry name" value="TetR_C_8"/>
    <property type="match status" value="1"/>
</dbReference>
<dbReference type="GO" id="GO:0003677">
    <property type="term" value="F:DNA binding"/>
    <property type="evidence" value="ECO:0007669"/>
    <property type="project" value="UniProtKB-UniRule"/>
</dbReference>
<dbReference type="Proteomes" id="UP000000822">
    <property type="component" value="Chromosome"/>
</dbReference>
<dbReference type="HOGENOM" id="CLU_087539_0_0_9"/>
<dbReference type="PROSITE" id="PS50977">
    <property type="entry name" value="HTH_TETR_2"/>
    <property type="match status" value="1"/>
</dbReference>
<dbReference type="InterPro" id="IPR039532">
    <property type="entry name" value="TetR_C_Firmicutes"/>
</dbReference>
<feature type="domain" description="HTH tetR-type" evidence="4">
    <location>
        <begin position="6"/>
        <end position="66"/>
    </location>
</feature>
<dbReference type="InterPro" id="IPR001647">
    <property type="entry name" value="HTH_TetR"/>
</dbReference>
<keyword evidence="1" id="KW-0678">Repressor</keyword>
<keyword evidence="2 3" id="KW-0238">DNA-binding</keyword>
<protein>
    <submittedName>
        <fullName evidence="5">Transcriptional regulator (TetR-family)</fullName>
    </submittedName>
</protein>
<proteinExistence type="predicted"/>